<reference evidence="1" key="1">
    <citation type="journal article" date="2021" name="Proc. Natl. Acad. Sci. U.S.A.">
        <title>A Catalog of Tens of Thousands of Viruses from Human Metagenomes Reveals Hidden Associations with Chronic Diseases.</title>
        <authorList>
            <person name="Tisza M.J."/>
            <person name="Buck C.B."/>
        </authorList>
    </citation>
    <scope>NUCLEOTIDE SEQUENCE</scope>
    <source>
        <strain evidence="1">CtkfK18</strain>
    </source>
</reference>
<protein>
    <submittedName>
        <fullName evidence="1">Uncharacterized protein</fullName>
    </submittedName>
</protein>
<dbReference type="EMBL" id="BK016265">
    <property type="protein sequence ID" value="DAG06019.1"/>
    <property type="molecule type" value="Genomic_DNA"/>
</dbReference>
<proteinExistence type="predicted"/>
<accession>A0A8S5VHC6</accession>
<name>A0A8S5VHC6_9CAUD</name>
<organism evidence="1">
    <name type="scientific">Myoviridae sp. ctkfK18</name>
    <dbReference type="NCBI Taxonomy" id="2825165"/>
    <lineage>
        <taxon>Viruses</taxon>
        <taxon>Duplodnaviria</taxon>
        <taxon>Heunggongvirae</taxon>
        <taxon>Uroviricota</taxon>
        <taxon>Caudoviricetes</taxon>
    </lineage>
</organism>
<evidence type="ECO:0000313" key="1">
    <source>
        <dbReference type="EMBL" id="DAG06019.1"/>
    </source>
</evidence>
<sequence>MIIIYVEPEATAGKTKVKVYLNRNGRRKDIVRYIYIKQLII</sequence>